<feature type="compositionally biased region" description="Polar residues" evidence="15">
    <location>
        <begin position="852"/>
        <end position="865"/>
    </location>
</feature>
<feature type="region of interest" description="Disordered" evidence="15">
    <location>
        <begin position="1038"/>
        <end position="1099"/>
    </location>
</feature>
<evidence type="ECO:0000256" key="4">
    <source>
        <dbReference type="ARBA" id="ARBA00022490"/>
    </source>
</evidence>
<feature type="region of interest" description="Disordered" evidence="15">
    <location>
        <begin position="2020"/>
        <end position="2044"/>
    </location>
</feature>
<feature type="region of interest" description="Disordered" evidence="15">
    <location>
        <begin position="1223"/>
        <end position="1254"/>
    </location>
</feature>
<dbReference type="InterPro" id="IPR004364">
    <property type="entry name" value="Aa-tRNA-synt_II"/>
</dbReference>
<feature type="region of interest" description="Disordered" evidence="15">
    <location>
        <begin position="815"/>
        <end position="910"/>
    </location>
</feature>
<evidence type="ECO:0000256" key="1">
    <source>
        <dbReference type="ARBA" id="ARBA00004496"/>
    </source>
</evidence>
<feature type="region of interest" description="Disordered" evidence="15">
    <location>
        <begin position="15"/>
        <end position="38"/>
    </location>
</feature>
<dbReference type="Gene3D" id="3.30.930.10">
    <property type="entry name" value="Bira Bifunctional Protein, Domain 2"/>
    <property type="match status" value="1"/>
</dbReference>
<feature type="region of interest" description="Disordered" evidence="15">
    <location>
        <begin position="78"/>
        <end position="103"/>
    </location>
</feature>
<keyword evidence="6" id="KW-0489">Methyltransferase</keyword>
<keyword evidence="5" id="KW-0436">Ligase</keyword>
<evidence type="ECO:0000256" key="10">
    <source>
        <dbReference type="ARBA" id="ARBA00022917"/>
    </source>
</evidence>
<dbReference type="GO" id="GO:0006396">
    <property type="term" value="P:RNA processing"/>
    <property type="evidence" value="ECO:0007669"/>
    <property type="project" value="InterPro"/>
</dbReference>
<evidence type="ECO:0000313" key="19">
    <source>
        <dbReference type="EMBL" id="CAF3721370.1"/>
    </source>
</evidence>
<dbReference type="InterPro" id="IPR048952">
    <property type="entry name" value="AsnRS_N"/>
</dbReference>
<keyword evidence="8" id="KW-0547">Nucleotide-binding</keyword>
<feature type="compositionally biased region" description="Polar residues" evidence="15">
    <location>
        <begin position="2159"/>
        <end position="2171"/>
    </location>
</feature>
<dbReference type="EC" id="6.1.1.22" evidence="3"/>
<dbReference type="GO" id="GO:0032259">
    <property type="term" value="P:methylation"/>
    <property type="evidence" value="ECO:0007669"/>
    <property type="project" value="UniProtKB-KW"/>
</dbReference>
<feature type="compositionally biased region" description="Low complexity" evidence="15">
    <location>
        <begin position="2411"/>
        <end position="2426"/>
    </location>
</feature>
<evidence type="ECO:0000256" key="8">
    <source>
        <dbReference type="ARBA" id="ARBA00022741"/>
    </source>
</evidence>
<dbReference type="PROSITE" id="PS00108">
    <property type="entry name" value="PROTEIN_KINASE_ST"/>
    <property type="match status" value="1"/>
</dbReference>
<dbReference type="SMART" id="SM00220">
    <property type="entry name" value="S_TKc"/>
    <property type="match status" value="1"/>
</dbReference>
<dbReference type="PANTHER" id="PTHR22594:SF16">
    <property type="entry name" value="ASPARAGINE--TRNA LIGASE, CYTOPLASMIC"/>
    <property type="match status" value="1"/>
</dbReference>
<dbReference type="GO" id="GO:0005524">
    <property type="term" value="F:ATP binding"/>
    <property type="evidence" value="ECO:0007669"/>
    <property type="project" value="UniProtKB-KW"/>
</dbReference>
<evidence type="ECO:0000256" key="5">
    <source>
        <dbReference type="ARBA" id="ARBA00022598"/>
    </source>
</evidence>
<dbReference type="Pfam" id="PF20917">
    <property type="entry name" value="AsnRS_N"/>
    <property type="match status" value="1"/>
</dbReference>
<dbReference type="Gene3D" id="3.30.200.20">
    <property type="entry name" value="Phosphorylase Kinase, domain 1"/>
    <property type="match status" value="1"/>
</dbReference>
<evidence type="ECO:0000256" key="14">
    <source>
        <dbReference type="ARBA" id="ARBA00047844"/>
    </source>
</evidence>
<comment type="catalytic activity">
    <reaction evidence="14">
        <text>tRNA(Asn) + L-asparagine + ATP = L-asparaginyl-tRNA(Asn) + AMP + diphosphate + H(+)</text>
        <dbReference type="Rhea" id="RHEA:11180"/>
        <dbReference type="Rhea" id="RHEA-COMP:9659"/>
        <dbReference type="Rhea" id="RHEA-COMP:9674"/>
        <dbReference type="ChEBI" id="CHEBI:15378"/>
        <dbReference type="ChEBI" id="CHEBI:30616"/>
        <dbReference type="ChEBI" id="CHEBI:33019"/>
        <dbReference type="ChEBI" id="CHEBI:58048"/>
        <dbReference type="ChEBI" id="CHEBI:78442"/>
        <dbReference type="ChEBI" id="CHEBI:78515"/>
        <dbReference type="ChEBI" id="CHEBI:456215"/>
        <dbReference type="EC" id="6.1.1.22"/>
    </reaction>
</comment>
<feature type="compositionally biased region" description="Basic and acidic residues" evidence="15">
    <location>
        <begin position="22"/>
        <end position="38"/>
    </location>
</feature>
<dbReference type="InterPro" id="IPR006195">
    <property type="entry name" value="aa-tRNA-synth_II"/>
</dbReference>
<keyword evidence="11" id="KW-0030">Aminoacyl-tRNA synthetase</keyword>
<dbReference type="InterPro" id="IPR029028">
    <property type="entry name" value="Alpha/beta_knot_MTases"/>
</dbReference>
<keyword evidence="7" id="KW-0808">Transferase</keyword>
<keyword evidence="20" id="KW-1185">Reference proteome</keyword>
<dbReference type="SUPFAM" id="SSF55315">
    <property type="entry name" value="L30e-like"/>
    <property type="match status" value="1"/>
</dbReference>
<dbReference type="GO" id="GO:0004816">
    <property type="term" value="F:asparagine-tRNA ligase activity"/>
    <property type="evidence" value="ECO:0007669"/>
    <property type="project" value="UniProtKB-EC"/>
</dbReference>
<protein>
    <recommendedName>
        <fullName evidence="13">Asparagine--tRNA ligase, cytoplasmic</fullName>
        <ecNumber evidence="3">6.1.1.22</ecNumber>
    </recommendedName>
    <alternativeName>
        <fullName evidence="12">Asparaginyl-tRNA synthetase</fullName>
    </alternativeName>
</protein>
<dbReference type="GO" id="GO:0006421">
    <property type="term" value="P:asparaginyl-tRNA aminoacylation"/>
    <property type="evidence" value="ECO:0007669"/>
    <property type="project" value="TreeGrafter"/>
</dbReference>
<dbReference type="EMBL" id="CAJNOQ010002210">
    <property type="protein sequence ID" value="CAF0945150.1"/>
    <property type="molecule type" value="Genomic_DNA"/>
</dbReference>
<dbReference type="PRINTS" id="PR01042">
    <property type="entry name" value="TRNASYNTHASP"/>
</dbReference>
<evidence type="ECO:0000313" key="20">
    <source>
        <dbReference type="Proteomes" id="UP000663829"/>
    </source>
</evidence>
<feature type="compositionally biased region" description="Low complexity" evidence="15">
    <location>
        <begin position="728"/>
        <end position="746"/>
    </location>
</feature>
<dbReference type="Gene3D" id="3.30.1910.20">
    <property type="entry name" value="asparaginyl-tRNA synthetase, N-terminal domain"/>
    <property type="match status" value="1"/>
</dbReference>
<dbReference type="GO" id="GO:0008173">
    <property type="term" value="F:RNA methyltransferase activity"/>
    <property type="evidence" value="ECO:0007669"/>
    <property type="project" value="InterPro"/>
</dbReference>
<feature type="region of interest" description="Disordered" evidence="15">
    <location>
        <begin position="938"/>
        <end position="958"/>
    </location>
</feature>
<dbReference type="Pfam" id="PF00588">
    <property type="entry name" value="SpoU_methylase"/>
    <property type="match status" value="1"/>
</dbReference>
<feature type="domain" description="Aminoacyl-transfer RNA synthetases class-II family profile" evidence="17">
    <location>
        <begin position="202"/>
        <end position="493"/>
    </location>
</feature>
<dbReference type="GO" id="GO:0004672">
    <property type="term" value="F:protein kinase activity"/>
    <property type="evidence" value="ECO:0007669"/>
    <property type="project" value="InterPro"/>
</dbReference>
<dbReference type="InterPro" id="IPR013123">
    <property type="entry name" value="SpoU_subst-bd"/>
</dbReference>
<accession>A0A814CSE4</accession>
<dbReference type="InterPro" id="IPR000719">
    <property type="entry name" value="Prot_kinase_dom"/>
</dbReference>
<keyword evidence="4" id="KW-0963">Cytoplasm</keyword>
<dbReference type="Gene3D" id="1.10.510.10">
    <property type="entry name" value="Transferase(Phosphotransferase) domain 1"/>
    <property type="match status" value="1"/>
</dbReference>
<comment type="similarity">
    <text evidence="2">Belongs to the class-II aminoacyl-tRNA synthetase family.</text>
</comment>
<dbReference type="Pfam" id="PF00152">
    <property type="entry name" value="tRNA-synt_2"/>
    <property type="match status" value="1"/>
</dbReference>
<dbReference type="SUPFAM" id="SSF56112">
    <property type="entry name" value="Protein kinase-like (PK-like)"/>
    <property type="match status" value="1"/>
</dbReference>
<evidence type="ECO:0000256" key="11">
    <source>
        <dbReference type="ARBA" id="ARBA00023146"/>
    </source>
</evidence>
<evidence type="ECO:0000256" key="9">
    <source>
        <dbReference type="ARBA" id="ARBA00022840"/>
    </source>
</evidence>
<evidence type="ECO:0000256" key="13">
    <source>
        <dbReference type="ARBA" id="ARBA00039867"/>
    </source>
</evidence>
<feature type="compositionally biased region" description="Low complexity" evidence="15">
    <location>
        <begin position="1234"/>
        <end position="1244"/>
    </location>
</feature>
<dbReference type="Gene3D" id="3.30.1330.30">
    <property type="match status" value="1"/>
</dbReference>
<dbReference type="CDD" id="cd00776">
    <property type="entry name" value="AsxRS_core"/>
    <property type="match status" value="1"/>
</dbReference>
<dbReference type="GO" id="GO:0003723">
    <property type="term" value="F:RNA binding"/>
    <property type="evidence" value="ECO:0007669"/>
    <property type="project" value="InterPro"/>
</dbReference>
<dbReference type="InterPro" id="IPR002312">
    <property type="entry name" value="Asp/Asn-tRNA-synth_IIb"/>
</dbReference>
<evidence type="ECO:0000259" key="16">
    <source>
        <dbReference type="PROSITE" id="PS50011"/>
    </source>
</evidence>
<dbReference type="Proteomes" id="UP000663829">
    <property type="component" value="Unassembled WGS sequence"/>
</dbReference>
<dbReference type="FunFam" id="3.30.930.10:FF:000040">
    <property type="entry name" value="Asparagine--tRNA ligase, cytoplasmic"/>
    <property type="match status" value="1"/>
</dbReference>
<dbReference type="SMART" id="SM00967">
    <property type="entry name" value="SpoU_sub_bind"/>
    <property type="match status" value="1"/>
</dbReference>
<evidence type="ECO:0000256" key="3">
    <source>
        <dbReference type="ARBA" id="ARBA00012816"/>
    </source>
</evidence>
<comment type="subcellular location">
    <subcellularLocation>
        <location evidence="1">Cytoplasm</location>
    </subcellularLocation>
</comment>
<feature type="compositionally biased region" description="Polar residues" evidence="15">
    <location>
        <begin position="873"/>
        <end position="895"/>
    </location>
</feature>
<gene>
    <name evidence="18" type="ORF">GPM918_LOCUS10930</name>
    <name evidence="19" type="ORF">SRO942_LOCUS10931</name>
</gene>
<evidence type="ECO:0000256" key="6">
    <source>
        <dbReference type="ARBA" id="ARBA00022603"/>
    </source>
</evidence>
<feature type="compositionally biased region" description="Low complexity" evidence="15">
    <location>
        <begin position="896"/>
        <end position="910"/>
    </location>
</feature>
<reference evidence="18" key="1">
    <citation type="submission" date="2021-02" db="EMBL/GenBank/DDBJ databases">
        <authorList>
            <person name="Nowell W R."/>
        </authorList>
    </citation>
    <scope>NUCLEOTIDE SEQUENCE</scope>
</reference>
<dbReference type="InterPro" id="IPR008271">
    <property type="entry name" value="Ser/Thr_kinase_AS"/>
</dbReference>
<dbReference type="Pfam" id="PF08032">
    <property type="entry name" value="SpoU_sub_bind"/>
    <property type="match status" value="1"/>
</dbReference>
<feature type="region of interest" description="Disordered" evidence="15">
    <location>
        <begin position="1635"/>
        <end position="1657"/>
    </location>
</feature>
<evidence type="ECO:0000256" key="12">
    <source>
        <dbReference type="ARBA" id="ARBA00029886"/>
    </source>
</evidence>
<evidence type="ECO:0000256" key="15">
    <source>
        <dbReference type="SAM" id="MobiDB-lite"/>
    </source>
</evidence>
<feature type="region of interest" description="Disordered" evidence="15">
    <location>
        <begin position="728"/>
        <end position="747"/>
    </location>
</feature>
<feature type="compositionally biased region" description="Acidic residues" evidence="15">
    <location>
        <begin position="1590"/>
        <end position="1601"/>
    </location>
</feature>
<dbReference type="EMBL" id="CAJOBC010002210">
    <property type="protein sequence ID" value="CAF3721370.1"/>
    <property type="molecule type" value="Genomic_DNA"/>
</dbReference>
<feature type="compositionally biased region" description="Basic and acidic residues" evidence="15">
    <location>
        <begin position="1075"/>
        <end position="1094"/>
    </location>
</feature>
<name>A0A814CSE4_9BILA</name>
<feature type="region of interest" description="Disordered" evidence="15">
    <location>
        <begin position="1583"/>
        <end position="1621"/>
    </location>
</feature>
<dbReference type="InterPro" id="IPR029026">
    <property type="entry name" value="tRNA_m1G_MTases_N"/>
</dbReference>
<feature type="region of interest" description="Disordered" evidence="15">
    <location>
        <begin position="2411"/>
        <end position="2441"/>
    </location>
</feature>
<dbReference type="InterPro" id="IPR029064">
    <property type="entry name" value="Ribosomal_eL30-like_sf"/>
</dbReference>
<dbReference type="PROSITE" id="PS50011">
    <property type="entry name" value="PROTEIN_KINASE_DOM"/>
    <property type="match status" value="1"/>
</dbReference>
<feature type="compositionally biased region" description="Basic and acidic residues" evidence="15">
    <location>
        <begin position="82"/>
        <end position="103"/>
    </location>
</feature>
<evidence type="ECO:0000259" key="17">
    <source>
        <dbReference type="PROSITE" id="PS50862"/>
    </source>
</evidence>
<dbReference type="Pfam" id="PF00069">
    <property type="entry name" value="Pkinase"/>
    <property type="match status" value="1"/>
</dbReference>
<feature type="compositionally biased region" description="Low complexity" evidence="15">
    <location>
        <begin position="1048"/>
        <end position="1058"/>
    </location>
</feature>
<dbReference type="OrthoDB" id="9996666at2759"/>
<evidence type="ECO:0000256" key="7">
    <source>
        <dbReference type="ARBA" id="ARBA00022679"/>
    </source>
</evidence>
<dbReference type="Gene3D" id="3.40.1280.10">
    <property type="match status" value="1"/>
</dbReference>
<keyword evidence="9" id="KW-0067">ATP-binding</keyword>
<feature type="domain" description="Protein kinase" evidence="16">
    <location>
        <begin position="2508"/>
        <end position="2809"/>
    </location>
</feature>
<dbReference type="InterPro" id="IPR011009">
    <property type="entry name" value="Kinase-like_dom_sf"/>
</dbReference>
<feature type="region of interest" description="Disordered" evidence="15">
    <location>
        <begin position="1423"/>
        <end position="1457"/>
    </location>
</feature>
<keyword evidence="10" id="KW-0648">Protein biosynthesis</keyword>
<dbReference type="InterPro" id="IPR001537">
    <property type="entry name" value="SpoU_MeTrfase"/>
</dbReference>
<sequence length="3103" mass="355892">MTTEETTTKIQACSLRSGIYTSEKHGSDEQGDGTESKPFKTILQALRKHTGDDEYIIYVDSKDETKGKWEEISKTQLKNQKKTYEEEKRKQDRHAQREEDEKLPKAVVSKIKDVQKRYGERVKVYGWVHRLRRQEATVLIYGVVQPVPEGKSAPGNQELITDYFEVVGHSPAGGADTLLNEESHPDVQLDNRHMMIRGENILRLRSIVTQCFRDHYFGNGYYETFPPTLVQTQVEGGSTLFGLNYFGERAYLTQSSQLYLETACASLGDVFCIAQSYRAEQSRTRRHLAEYTHVEGECPFIDFNDLLDRIEDLVVDVVDRVLKHPESHLLFEVNPTFKAPKKPFKRMNYTDGIEYLKQHDIKNEEGKFYEFGDDIPELPERKMTDEINEPILFCRFPAEIKSFYMKRDPNDNRLTESVDVLMPGVGEIVGGSMRMTDLEELSESFRKNGLSLEPYYWYLDQRKYGTFPHGGYGLGLDRFMTWLTNRHHIRDTPLKTSDHSPKLVQSRDETIDEQDNNSTANYCLQVNPMTLMTSSQLFQPVDDDDNEIYASPIIDTMEDSIDSPFVVKDKETKSHSNVSELCQIVSQIREKNDKKRNFSSDRSNKDISLTSLSSKITLSNVNDIHSLSKSNEHIHLDETAIDAWVQSTTIEHTNLTKDIIPLDRSPSLPPELDPPMTTAAVSSVVHSQFDKISVCSSTTTDNDDFVDNETQRSRESTICEREISNTSKQLFSQTNSSSSSMTQSLLDQHPLPRSLSFPLLDDETRLTVELNEADDLIGEALHKMKDLTTSTPKKSPEPQTASVDLTFLPICESDESETVGENDKRSYHDHPPIDSDNTYDEPFVLEGRSPKKSFTTFPYPISTTSEKIEQKQLSRSHGNNSNPSNFQRSKSHFVQKSTSTSKKLLRSPSLKMTHSLSANNNRHVMDTHQSHISDNVFSSPSTANSLKNTGHHSNNHKFLSIPSTTSSLLSSGSRIFSYLSDCSGNSRLSSNIATSLSETNPSIIEDAQEMEEKRVGLEKQKQNWPITLSEVPMLQQHKSLSISKHHSTTSQSSDTSSTGEKPTHRQKPHQQRISNIKDVRRDSKGSTEMKKYEQEPTPVECPPLDLRQLAFTQLCSLLEVGARIGGTYPQQCPKDNNLLIQSEIDTGKSIEFCTARSHSPKTKLSNKAKEFIYRAESDPLDSQQQSHEQVQSAFQKLYVSSNDEHHFSSLPITQCRNVQSSINESDDLDRSHTSVRSTRSDSSVLLHNSTQNGSQTELLNEAQDKNLFMSYGNDSTTYSSLHFSRYVPTKMRRRRKNLYQNMNNNNTINLFYTHDRNNSLTKNITKTIVEEANTCEITKTIPISLTEHLQVMNSLLNNFNINNYPRENFYKKLYEYIKVNPIRKRCSKNEIKKFIDDMNNLNFSSSYHYAFLTDNITMPLTNCSNGNGEDESGEIRTSSTGDGNVASGEGDSTTSSPIFLRLNSTESVEEATKYKENPLRYFRTLQTDYVEDCVKTEEELTKFFDKADKRHIIDCLKHTEYSQGIDLTNRRLEALFVWYNLYYELTVSVKKLAGLLRCDECDDWPKLRFRSITTEKERQKIIDGGVEYSTTDDEEEDENSNESELTKDTEDKEEKPRTEKKVVFDDVYPRNRWPDTNELSKHLPRHVSEQTSFVEESTQPLDRSACYKNFVYYMDKRSYQVKYDGLASTLLTRVAPVLAKTRLALLQAPDRQKVKIEQVLAGLPLTFLPSSTTTKNVKTEDTNDEETDNENSIIDTDVTATMVNPSETSSRFDTTIEKWVFNMLKSCQPVKSICQYMDEILRENWLDFHHQLGLPPLLPLYFFIVNVLLDVMHECLLLYNQPYATSSSSLLDSLCRQQLVHESKLILRDALAIRLYCIRMVEQFLPNHSIARELHDYDTAITDIYAHYKRFLVTVCDNRCFTDEKNDDNNLYYYVDEETSELEKEYYFARDVTLTLGNQTEIRSLGNLFCFLVQRIFTQLKEELNDITEKYYQAFDTNGDMMISLEPFGEVSDRPNLRTLSFNTSRDEPDGDASHTGDISQQKKSAIIKSTREFRKKFEIIRQRANHAFPLAKTIIDDFSIAAEFYCNNYSELWEKLHEHSYAQVKIECGNNGATSDFENFVLFVPKYIAHDKNQVEQLLNCRCSQPPLNVDEKRPKMSKTQLKSTESEQQSTSPAYMLFIPKKNIPHNPSKWESDIVLVHSSPSTELALNFDEPNCLHLVVTRSDQWENAVSTFSSHFEGCNSSTECVKKIGRDDHVREMLDKFPDDIDQLSLKFVDVVKILDKIWDQNSTTSRSRTIESKLMDTIMYIYNSCFELYRLLYSLTTTKYLKSYIVHMNEFFCEWCKFTKKFTQKIAKSKVLRPKWARPGIIFVQFLAKPLHLELLETDDYKRLTTEMSTAFNSLFDYDTDSSTTANSNARSNSVSYPSPYSRQRTTGHHKPISGQIMETSSLTLSPMKRINENVKKRDEEIDEKLRQRKIIGKVYTMGNNLVYDPTATLDRRQIDFPWRRGTRIGQGGAGVAFRAINCATGSIVCMKEIQLSSIASRSLPSTYPEKLRRIAEEIDMIMGINHPNIVRYYGIEKYKRTIYICMEYCLSTVNEFLNDIRAFQRRTSARYKDSDSDNDTNTTTIDQIPQFDINELVRGFTRQLLNALLALHDKKIVHCDVKGDNIFIALDNGIYHVKLGDFNLSHRLELEFPSPSTPGDSRSTQFGTLYFKPPESEYVCASDIWALGCTIIEMLTGKLPWTIVVRPPDDRIYIQNQLLAKKGPPIPEDLPPEARDFIQHCLTPDPDQRPLARDLLNKPYPRVRADFPQLDFTSPISEKNRQQKYNRTIDKQPLFTRLRGQCLFGIHPVYLALKMKRRQFYKLYLNKNFDQERPLTTDIISMAKDLSIITENISPLELDQLSFDRPHQGVCLDCSSLPVSSINEMNDEQNTSNLIKLDLLLYQIIDPMNLGAIVRSAHFFGIDRLILSKNTCQPSPIASKASSGTLETMTIYLCENIDTYLKTLINSKKTIIISANNRSEMNLQKFSIDKIKTDHGSITRILLIVGNEHRGISSDLASYCHYQYKISPHAKSLITSLNVSVALGLFLYHLTLQLNKL</sequence>
<feature type="compositionally biased region" description="Basic and acidic residues" evidence="15">
    <location>
        <begin position="1604"/>
        <end position="1621"/>
    </location>
</feature>
<organism evidence="18 20">
    <name type="scientific">Didymodactylos carnosus</name>
    <dbReference type="NCBI Taxonomy" id="1234261"/>
    <lineage>
        <taxon>Eukaryota</taxon>
        <taxon>Metazoa</taxon>
        <taxon>Spiralia</taxon>
        <taxon>Gnathifera</taxon>
        <taxon>Rotifera</taxon>
        <taxon>Eurotatoria</taxon>
        <taxon>Bdelloidea</taxon>
        <taxon>Philodinida</taxon>
        <taxon>Philodinidae</taxon>
        <taxon>Didymodactylos</taxon>
    </lineage>
</organism>
<dbReference type="Proteomes" id="UP000681722">
    <property type="component" value="Unassembled WGS sequence"/>
</dbReference>
<feature type="compositionally biased region" description="Polar residues" evidence="15">
    <location>
        <begin position="938"/>
        <end position="948"/>
    </location>
</feature>
<dbReference type="GO" id="GO:0005737">
    <property type="term" value="C:cytoplasm"/>
    <property type="evidence" value="ECO:0007669"/>
    <property type="project" value="UniProtKB-SubCell"/>
</dbReference>
<dbReference type="PROSITE" id="PS50862">
    <property type="entry name" value="AA_TRNA_LIGASE_II"/>
    <property type="match status" value="1"/>
</dbReference>
<feature type="region of interest" description="Disordered" evidence="15">
    <location>
        <begin position="2151"/>
        <end position="2171"/>
    </location>
</feature>
<dbReference type="PANTHER" id="PTHR22594">
    <property type="entry name" value="ASPARTYL/LYSYL-TRNA SYNTHETASE"/>
    <property type="match status" value="1"/>
</dbReference>
<dbReference type="SUPFAM" id="SSF75217">
    <property type="entry name" value="alpha/beta knot"/>
    <property type="match status" value="1"/>
</dbReference>
<feature type="compositionally biased region" description="Basic and acidic residues" evidence="15">
    <location>
        <begin position="821"/>
        <end position="833"/>
    </location>
</feature>
<comment type="caution">
    <text evidence="18">The sequence shown here is derived from an EMBL/GenBank/DDBJ whole genome shotgun (WGS) entry which is preliminary data.</text>
</comment>
<evidence type="ECO:0000256" key="2">
    <source>
        <dbReference type="ARBA" id="ARBA00008226"/>
    </source>
</evidence>
<dbReference type="InterPro" id="IPR045864">
    <property type="entry name" value="aa-tRNA-synth_II/BPL/LPL"/>
</dbReference>
<dbReference type="SUPFAM" id="SSF55681">
    <property type="entry name" value="Class II aaRS and biotin synthetases"/>
    <property type="match status" value="1"/>
</dbReference>
<proteinExistence type="inferred from homology"/>
<evidence type="ECO:0000313" key="18">
    <source>
        <dbReference type="EMBL" id="CAF0945150.1"/>
    </source>
</evidence>
<feature type="compositionally biased region" description="Basic and acidic residues" evidence="15">
    <location>
        <begin position="2025"/>
        <end position="2035"/>
    </location>
</feature>
<feature type="compositionally biased region" description="Polar residues" evidence="15">
    <location>
        <begin position="1245"/>
        <end position="1254"/>
    </location>
</feature>